<evidence type="ECO:0000313" key="3">
    <source>
        <dbReference type="EMBL" id="OQX00232.1"/>
    </source>
</evidence>
<keyword evidence="1" id="KW-0812">Transmembrane</keyword>
<protein>
    <recommendedName>
        <fullName evidence="2">Novel STAND NTPase 1 domain-containing protein</fullName>
    </recommendedName>
</protein>
<evidence type="ECO:0000313" key="4">
    <source>
        <dbReference type="Proteomes" id="UP000192491"/>
    </source>
</evidence>
<reference evidence="3 4" key="1">
    <citation type="submission" date="2017-01" db="EMBL/GenBank/DDBJ databases">
        <title>Novel large sulfur bacteria in the metagenomes of groundwater-fed chemosynthetic microbial mats in the Lake Huron basin.</title>
        <authorList>
            <person name="Sharrar A.M."/>
            <person name="Flood B.E."/>
            <person name="Bailey J.V."/>
            <person name="Jones D.S."/>
            <person name="Biddanda B."/>
            <person name="Ruberg S.A."/>
            <person name="Marcus D.N."/>
            <person name="Dick G.J."/>
        </authorList>
    </citation>
    <scope>NUCLEOTIDE SEQUENCE [LARGE SCALE GENOMIC DNA]</scope>
    <source>
        <strain evidence="3">A8</strain>
    </source>
</reference>
<comment type="caution">
    <text evidence="3">The sequence shown here is derived from an EMBL/GenBank/DDBJ whole genome shotgun (WGS) entry which is preliminary data.</text>
</comment>
<feature type="transmembrane region" description="Helical" evidence="1">
    <location>
        <begin position="284"/>
        <end position="307"/>
    </location>
</feature>
<dbReference type="InterPro" id="IPR049052">
    <property type="entry name" value="nSTAND1"/>
</dbReference>
<gene>
    <name evidence="3" type="ORF">BWK73_49150</name>
</gene>
<organism evidence="3 4">
    <name type="scientific">Thiothrix lacustris</name>
    <dbReference type="NCBI Taxonomy" id="525917"/>
    <lineage>
        <taxon>Bacteria</taxon>
        <taxon>Pseudomonadati</taxon>
        <taxon>Pseudomonadota</taxon>
        <taxon>Gammaproteobacteria</taxon>
        <taxon>Thiotrichales</taxon>
        <taxon>Thiotrichaceae</taxon>
        <taxon>Thiothrix</taxon>
    </lineage>
</organism>
<keyword evidence="1" id="KW-0472">Membrane</keyword>
<keyword evidence="1" id="KW-1133">Transmembrane helix</keyword>
<proteinExistence type="predicted"/>
<sequence length="310" mass="36542">MPPSLCILALKGGVLRERRIKELGYIYEEDLLNKLLIDLSNQYLISKPSINNVLFGDTIELPYLQIVCSYLWKTKKPNRETISHEDYSAAGSSQGILHNHLNISLSKLTPSEKYITDRIFSCLISYPGFKVAYTIEGLSKTINVKNNELSNILNKLEKTHIVRKNNNKNDNWYELSHDMYSQIIREWQYAWRDTPEWDISLPELRRRKIINIKYNGNRLEAMKATIKNRLRLFSSSIRGFFKKKPRKYYSHQYKNHSKSKNTNNKPSIPSFIKEYLLRLFSEEYGAYSLLWLIITIMSMTIVWIIIIQNY</sequence>
<dbReference type="EMBL" id="MTEJ01000667">
    <property type="protein sequence ID" value="OQX00232.1"/>
    <property type="molecule type" value="Genomic_DNA"/>
</dbReference>
<dbReference type="Proteomes" id="UP000192491">
    <property type="component" value="Unassembled WGS sequence"/>
</dbReference>
<accession>A0A1Y1Q984</accession>
<evidence type="ECO:0000259" key="2">
    <source>
        <dbReference type="Pfam" id="PF20703"/>
    </source>
</evidence>
<evidence type="ECO:0000256" key="1">
    <source>
        <dbReference type="SAM" id="Phobius"/>
    </source>
</evidence>
<dbReference type="AlphaFoldDB" id="A0A1Y1Q984"/>
<name>A0A1Y1Q984_9GAMM</name>
<dbReference type="Pfam" id="PF20703">
    <property type="entry name" value="nSTAND1"/>
    <property type="match status" value="1"/>
</dbReference>
<feature type="domain" description="Novel STAND NTPase 1" evidence="2">
    <location>
        <begin position="21"/>
        <end position="188"/>
    </location>
</feature>